<dbReference type="EMBL" id="JABAYA010000207">
    <property type="protein sequence ID" value="KAF7722222.1"/>
    <property type="molecule type" value="Genomic_DNA"/>
</dbReference>
<evidence type="ECO:0000313" key="2">
    <source>
        <dbReference type="EMBL" id="KAF7722222.1"/>
    </source>
</evidence>
<dbReference type="GO" id="GO:0045905">
    <property type="term" value="P:positive regulation of translational termination"/>
    <property type="evidence" value="ECO:0007669"/>
    <property type="project" value="TreeGrafter"/>
</dbReference>
<dbReference type="InterPro" id="IPR041667">
    <property type="entry name" value="Cupin_8"/>
</dbReference>
<dbReference type="Gene3D" id="2.60.120.650">
    <property type="entry name" value="Cupin"/>
    <property type="match status" value="1"/>
</dbReference>
<dbReference type="Pfam" id="PF13621">
    <property type="entry name" value="Cupin_8"/>
    <property type="match status" value="1"/>
</dbReference>
<dbReference type="InterPro" id="IPR003347">
    <property type="entry name" value="JmjC_dom"/>
</dbReference>
<dbReference type="GO" id="GO:0043565">
    <property type="term" value="F:sequence-specific DNA binding"/>
    <property type="evidence" value="ECO:0007669"/>
    <property type="project" value="TreeGrafter"/>
</dbReference>
<dbReference type="PANTHER" id="PTHR12480:SF6">
    <property type="entry name" value="2-OXOGLUTARATE AND IRON-DEPENDENT OXYGENASE JMJD4"/>
    <property type="match status" value="1"/>
</dbReference>
<name>A0A8H7EL31_9FUNG</name>
<dbReference type="AlphaFoldDB" id="A0A8H7EL31"/>
<dbReference type="GO" id="GO:0016706">
    <property type="term" value="F:2-oxoglutarate-dependent dioxygenase activity"/>
    <property type="evidence" value="ECO:0007669"/>
    <property type="project" value="TreeGrafter"/>
</dbReference>
<dbReference type="GO" id="GO:0005737">
    <property type="term" value="C:cytoplasm"/>
    <property type="evidence" value="ECO:0007669"/>
    <property type="project" value="TreeGrafter"/>
</dbReference>
<dbReference type="SMART" id="SM00558">
    <property type="entry name" value="JmjC"/>
    <property type="match status" value="1"/>
</dbReference>
<dbReference type="Proteomes" id="UP000605846">
    <property type="component" value="Unassembled WGS sequence"/>
</dbReference>
<dbReference type="PROSITE" id="PS51184">
    <property type="entry name" value="JMJC"/>
    <property type="match status" value="1"/>
</dbReference>
<dbReference type="GO" id="GO:0005634">
    <property type="term" value="C:nucleus"/>
    <property type="evidence" value="ECO:0007669"/>
    <property type="project" value="TreeGrafter"/>
</dbReference>
<sequence>MLDEDTVRYYDEAPNYDTFLRDHLIPNEPALFGPALTALWKARSEWVVPNPEHGHADLCPRYIPNFQALRERYGKARVQVADCIDRDFTDQRRTDMSFEEFVNLWQDKETTSRYYLKDWHFVRACPEYNAYQVPDIFADDWLNEYWPQKDVGSDDYRFAYMGGHNTFTPFHADVYRSYSWSSNICGIKKWTLFPPGQEHLFKDKLGNMIYDIRNIDPVQFPNLHKAKRIVLYQRDGETLFVPSNWFHQVENIGATISINHNWSNACNLTYTYQSLENDLNDVRKAIADVQESSTPMEFTETCQQLLLVHSGWDWLVFVQMLLCITRRLYKQATSAALQPDVAWQGVQIKASLEKLNHEPYLSEYLERRGLGKEFGQLLQLADTLCSVQSKA</sequence>
<organism evidence="2 3">
    <name type="scientific">Apophysomyces ossiformis</name>
    <dbReference type="NCBI Taxonomy" id="679940"/>
    <lineage>
        <taxon>Eukaryota</taxon>
        <taxon>Fungi</taxon>
        <taxon>Fungi incertae sedis</taxon>
        <taxon>Mucoromycota</taxon>
        <taxon>Mucoromycotina</taxon>
        <taxon>Mucoromycetes</taxon>
        <taxon>Mucorales</taxon>
        <taxon>Mucorineae</taxon>
        <taxon>Mucoraceae</taxon>
        <taxon>Apophysomyces</taxon>
    </lineage>
</organism>
<feature type="domain" description="JmjC" evidence="1">
    <location>
        <begin position="122"/>
        <end position="279"/>
    </location>
</feature>
<protein>
    <submittedName>
        <fullName evidence="2">JmjC domain-containing protein 4</fullName>
    </submittedName>
</protein>
<dbReference type="InterPro" id="IPR050910">
    <property type="entry name" value="JMJD6_ArgDemeth/LysHydrox"/>
</dbReference>
<comment type="caution">
    <text evidence="2">The sequence shown here is derived from an EMBL/GenBank/DDBJ whole genome shotgun (WGS) entry which is preliminary data.</text>
</comment>
<dbReference type="OrthoDB" id="424465at2759"/>
<dbReference type="PANTHER" id="PTHR12480">
    <property type="entry name" value="ARGININE DEMETHYLASE AND LYSYL-HYDROXYLASE JMJD"/>
    <property type="match status" value="1"/>
</dbReference>
<evidence type="ECO:0000313" key="3">
    <source>
        <dbReference type="Proteomes" id="UP000605846"/>
    </source>
</evidence>
<accession>A0A8H7EL31</accession>
<reference evidence="2" key="1">
    <citation type="submission" date="2020-01" db="EMBL/GenBank/DDBJ databases">
        <title>Genome Sequencing of Three Apophysomyces-Like Fungal Strains Confirms a Novel Fungal Genus in the Mucoromycota with divergent Burkholderia-like Endosymbiotic Bacteria.</title>
        <authorList>
            <person name="Stajich J.E."/>
            <person name="Macias A.M."/>
            <person name="Carter-House D."/>
            <person name="Lovett B."/>
            <person name="Kasson L.R."/>
            <person name="Berry K."/>
            <person name="Grigoriev I."/>
            <person name="Chang Y."/>
            <person name="Spatafora J."/>
            <person name="Kasson M.T."/>
        </authorList>
    </citation>
    <scope>NUCLEOTIDE SEQUENCE</scope>
    <source>
        <strain evidence="2">NRRL A-21654</strain>
    </source>
</reference>
<keyword evidence="3" id="KW-1185">Reference proteome</keyword>
<dbReference type="SUPFAM" id="SSF51197">
    <property type="entry name" value="Clavaminate synthase-like"/>
    <property type="match status" value="1"/>
</dbReference>
<gene>
    <name evidence="2" type="primary">JMJD4</name>
    <name evidence="2" type="ORF">EC973_003542</name>
</gene>
<proteinExistence type="predicted"/>
<evidence type="ECO:0000259" key="1">
    <source>
        <dbReference type="PROSITE" id="PS51184"/>
    </source>
</evidence>